<reference evidence="1" key="1">
    <citation type="submission" date="2023-05" db="EMBL/GenBank/DDBJ databases">
        <authorList>
            <person name="Huff M."/>
        </authorList>
    </citation>
    <scope>NUCLEOTIDE SEQUENCE</scope>
</reference>
<dbReference type="AlphaFoldDB" id="A0AAD1ZQH8"/>
<evidence type="ECO:0000313" key="2">
    <source>
        <dbReference type="Proteomes" id="UP000834106"/>
    </source>
</evidence>
<sequence length="187" mass="20386">MGLKIQVPLLPLLEKGILQKHQPEAKFSSPTPVKTKEPSRIKCREEVPELPEWYTALSEFFDHLICSLRRFSQKTVAAEKEKTCLLSLIKSSCVANQETEGTRTFPNSSSKSAATIQVTQTSHCLSSATSGNTPMKLASAEGDNLVVETSAQSTPMRSVSPNRSVLTCEDECKTATSQNSTTGNLTH</sequence>
<dbReference type="EMBL" id="OU503048">
    <property type="protein sequence ID" value="CAI9773867.1"/>
    <property type="molecule type" value="Genomic_DNA"/>
</dbReference>
<name>A0AAD1ZQH8_9LAMI</name>
<proteinExistence type="predicted"/>
<gene>
    <name evidence="1" type="ORF">FPE_LOCUS21297</name>
</gene>
<keyword evidence="2" id="KW-1185">Reference proteome</keyword>
<dbReference type="Proteomes" id="UP000834106">
    <property type="component" value="Chromosome 13"/>
</dbReference>
<evidence type="ECO:0000313" key="1">
    <source>
        <dbReference type="EMBL" id="CAI9773867.1"/>
    </source>
</evidence>
<accession>A0AAD1ZQH8</accession>
<organism evidence="1 2">
    <name type="scientific">Fraxinus pennsylvanica</name>
    <dbReference type="NCBI Taxonomy" id="56036"/>
    <lineage>
        <taxon>Eukaryota</taxon>
        <taxon>Viridiplantae</taxon>
        <taxon>Streptophyta</taxon>
        <taxon>Embryophyta</taxon>
        <taxon>Tracheophyta</taxon>
        <taxon>Spermatophyta</taxon>
        <taxon>Magnoliopsida</taxon>
        <taxon>eudicotyledons</taxon>
        <taxon>Gunneridae</taxon>
        <taxon>Pentapetalae</taxon>
        <taxon>asterids</taxon>
        <taxon>lamiids</taxon>
        <taxon>Lamiales</taxon>
        <taxon>Oleaceae</taxon>
        <taxon>Oleeae</taxon>
        <taxon>Fraxinus</taxon>
    </lineage>
</organism>
<protein>
    <submittedName>
        <fullName evidence="1">Uncharacterized protein</fullName>
    </submittedName>
</protein>